<dbReference type="GO" id="GO:0000722">
    <property type="term" value="P:telomere maintenance via recombination"/>
    <property type="evidence" value="ECO:0007669"/>
    <property type="project" value="TreeGrafter"/>
</dbReference>
<dbReference type="Proteomes" id="UP000198500">
    <property type="component" value="Unassembled WGS sequence"/>
</dbReference>
<organism evidence="3 4">
    <name type="scientific">Aidingimonas halophila</name>
    <dbReference type="NCBI Taxonomy" id="574349"/>
    <lineage>
        <taxon>Bacteria</taxon>
        <taxon>Pseudomonadati</taxon>
        <taxon>Pseudomonadota</taxon>
        <taxon>Gammaproteobacteria</taxon>
        <taxon>Oceanospirillales</taxon>
        <taxon>Halomonadaceae</taxon>
        <taxon>Aidingimonas</taxon>
    </lineage>
</organism>
<dbReference type="STRING" id="574349.SAMN05443545_106251"/>
<keyword evidence="1" id="KW-0175">Coiled coil</keyword>
<dbReference type="GO" id="GO:0006302">
    <property type="term" value="P:double-strand break repair"/>
    <property type="evidence" value="ECO:0007669"/>
    <property type="project" value="TreeGrafter"/>
</dbReference>
<accession>A0A1H3DCT1</accession>
<evidence type="ECO:0000256" key="2">
    <source>
        <dbReference type="SAM" id="MobiDB-lite"/>
    </source>
</evidence>
<dbReference type="GO" id="GO:0007004">
    <property type="term" value="P:telomere maintenance via telomerase"/>
    <property type="evidence" value="ECO:0007669"/>
    <property type="project" value="TreeGrafter"/>
</dbReference>
<feature type="coiled-coil region" evidence="1">
    <location>
        <begin position="262"/>
        <end position="306"/>
    </location>
</feature>
<feature type="coiled-coil region" evidence="1">
    <location>
        <begin position="575"/>
        <end position="609"/>
    </location>
</feature>
<sequence>MSVIHRIEVANLLNKHGDIASPWDAKMRHLLLDLRGQSSAISMENGFGKTTLAEALIGMLSRDRTLLTRTRRKCSPSSVGGQGRSWTHLRVEFRTGGSDGGQEDMLAGAGDEVAGEPVVFGMYGYCDGSGLSFYHYAGRLEQVPVHHMTEDGKLALYANADVQAAMRAHGVTRSANREEWLDAVGAHVSRRELAQLASFQKEGGADKSQIFNAIRPRAGENADQAFFFEVLAPQILSGATQGETDEGEELIEDVILNSGTKVTELRHRLNEAEADQGRAEDKVAYLESLNNQGQALRDARESLAAMDDALAASERLIGGQALTGLPGIPLGGDDWARGLAWVAGDTGRPRVALWLLARLTRQSERHVRQALSERGARVDSHRRLIHVPDADWPAARDVGHVAFDAAREWLADSQAFSDDAARYRALSQLDEAADTFESMDGNRWREEVIADRTYLKELKTDIDRLDSEWERLDQEREQLESRQREFTDNQSFYTQALSEGLFSETELEHPDATEAAVQETADQARRRLAEHLSRMGELKQASQGHAEFKAAHPDTTPGELLALKSEQQEALDAEHADLTAERDEVAAARESARAELERLRGERQRLEGEQAPLQHGREAWQQFMDHWPDAEVAGFWTHKKNELAGLKQSCQEWRQRLETARHRQSQLASLADAAASYAHWHGDAEPVHLRDRLYRQSRELDDEARRLEREEARLRELHEAWLTFHEANEVSPEAWVKDAKARYPRLLRETETLDQRIIDREHYLEQLSGDPLARHAAETEAQRHLDEAGIDYAPLHRVLTSVEAPPDQHRHWLAQAAGHLFAPVVDGEAAAHEAASRLVDAGVGVPVIEAGRLEAMLTTGQSPLGAVQGVETLAVKAALDPAHLEALRKETQQRLEIDRERRTALDEEITRLDPHGDTFALARQAQAAETEDVETALASLERDKAAVALQREQLSPRMSQEALSSIDDYQRYLQEGGDKAVESIAKEVADAEARLADLSPRRDEAERALEQYGATWLAAEQFADAGGIDRLAELDARLQHLAEQEAEASERLDQYAERFETLESRLSSLASRRRDLFADGERERLRRLDAFEREGGEAFMEMASQVEAELDEAVRLAGRRADFDFSRIRAYLEVRDERGGRQKLERDIARLKRELSEIRESRKTRLQEQTTVETRLETGRQAMNWVDQLAIAWLERVRELSAGWSDRLRAHDNLSEISGWPSDHPDVDRLNDALDQWHRLAGAGEGTDTLDTCQQTLLDALGELNLGERSRQRERLARELENHERQLAGSLDEAAASRLFNDTERARLSTLDGAGPGALESLGALHDQLVCQLGEHRERVAKLHASREHIEGTLVERLGSIIADAAGNLDILKRVARRSSEGGAFFEVKASLIDDAAVRELIQQLLADIDEHQAAQRRRQRQGDDSGNTSRRATDKQDELARQIRRRIYRGLFRDVSIRLKHDAIRPHGRLFSLNEDMSEGQREAVSLMWLVKLSEFAIERGLREYPGARQRRGQGGRESVILLDGLFSKLSHRRLIQDSLESLRNTRGRFQMIGLIHNPNYENDPGIFPTYLVGSVIGGQQGQGGHVVVRDGHVLEPASVGRSEGEASVFGIHVTEPSMEES</sequence>
<dbReference type="PANTHER" id="PTHR18867:SF12">
    <property type="entry name" value="DNA REPAIR PROTEIN RAD50"/>
    <property type="match status" value="1"/>
</dbReference>
<dbReference type="GO" id="GO:0051880">
    <property type="term" value="F:G-quadruplex DNA binding"/>
    <property type="evidence" value="ECO:0007669"/>
    <property type="project" value="TreeGrafter"/>
</dbReference>
<evidence type="ECO:0000256" key="1">
    <source>
        <dbReference type="SAM" id="Coils"/>
    </source>
</evidence>
<feature type="coiled-coil region" evidence="1">
    <location>
        <begin position="1134"/>
        <end position="1168"/>
    </location>
</feature>
<name>A0A1H3DCT1_9GAMM</name>
<dbReference type="GO" id="GO:0043047">
    <property type="term" value="F:single-stranded telomeric DNA binding"/>
    <property type="evidence" value="ECO:0007669"/>
    <property type="project" value="TreeGrafter"/>
</dbReference>
<reference evidence="3 4" key="1">
    <citation type="submission" date="2016-10" db="EMBL/GenBank/DDBJ databases">
        <authorList>
            <person name="de Groot N.N."/>
        </authorList>
    </citation>
    <scope>NUCLEOTIDE SEQUENCE [LARGE SCALE GENOMIC DNA]</scope>
    <source>
        <strain evidence="3 4">DSM 19219</strain>
    </source>
</reference>
<feature type="coiled-coil region" evidence="1">
    <location>
        <begin position="455"/>
        <end position="489"/>
    </location>
</feature>
<gene>
    <name evidence="3" type="ORF">SAMN05443545_106251</name>
</gene>
<keyword evidence="4" id="KW-1185">Reference proteome</keyword>
<dbReference type="EMBL" id="FNNI01000006">
    <property type="protein sequence ID" value="SDX64191.1"/>
    <property type="molecule type" value="Genomic_DNA"/>
</dbReference>
<feature type="coiled-coil region" evidence="1">
    <location>
        <begin position="690"/>
        <end position="720"/>
    </location>
</feature>
<dbReference type="RefSeq" id="WP_092570442.1">
    <property type="nucleotide sequence ID" value="NZ_BMXH01000005.1"/>
</dbReference>
<feature type="coiled-coil region" evidence="1">
    <location>
        <begin position="1266"/>
        <end position="1293"/>
    </location>
</feature>
<feature type="coiled-coil region" evidence="1">
    <location>
        <begin position="1031"/>
        <end position="1072"/>
    </location>
</feature>
<feature type="region of interest" description="Disordered" evidence="2">
    <location>
        <begin position="1413"/>
        <end position="1439"/>
    </location>
</feature>
<evidence type="ECO:0000313" key="4">
    <source>
        <dbReference type="Proteomes" id="UP000198500"/>
    </source>
</evidence>
<dbReference type="GO" id="GO:0003691">
    <property type="term" value="F:double-stranded telomeric DNA binding"/>
    <property type="evidence" value="ECO:0007669"/>
    <property type="project" value="TreeGrafter"/>
</dbReference>
<protein>
    <submittedName>
        <fullName evidence="3">Uncharacterized protein</fullName>
    </submittedName>
</protein>
<dbReference type="OrthoDB" id="9145695at2"/>
<dbReference type="PANTHER" id="PTHR18867">
    <property type="entry name" value="RAD50"/>
    <property type="match status" value="1"/>
</dbReference>
<proteinExistence type="predicted"/>
<evidence type="ECO:0000313" key="3">
    <source>
        <dbReference type="EMBL" id="SDX64191.1"/>
    </source>
</evidence>